<organism evidence="1 2">
    <name type="scientific">Hibiscus sabdariffa</name>
    <name type="common">roselle</name>
    <dbReference type="NCBI Taxonomy" id="183260"/>
    <lineage>
        <taxon>Eukaryota</taxon>
        <taxon>Viridiplantae</taxon>
        <taxon>Streptophyta</taxon>
        <taxon>Embryophyta</taxon>
        <taxon>Tracheophyta</taxon>
        <taxon>Spermatophyta</taxon>
        <taxon>Magnoliopsida</taxon>
        <taxon>eudicotyledons</taxon>
        <taxon>Gunneridae</taxon>
        <taxon>Pentapetalae</taxon>
        <taxon>rosids</taxon>
        <taxon>malvids</taxon>
        <taxon>Malvales</taxon>
        <taxon>Malvaceae</taxon>
        <taxon>Malvoideae</taxon>
        <taxon>Hibiscus</taxon>
    </lineage>
</organism>
<reference evidence="1 2" key="1">
    <citation type="journal article" date="2024" name="G3 (Bethesda)">
        <title>Genome assembly of Hibiscus sabdariffa L. provides insights into metabolisms of medicinal natural products.</title>
        <authorList>
            <person name="Kim T."/>
        </authorList>
    </citation>
    <scope>NUCLEOTIDE SEQUENCE [LARGE SCALE GENOMIC DNA]</scope>
    <source>
        <strain evidence="1">TK-2024</strain>
        <tissue evidence="1">Old leaves</tissue>
    </source>
</reference>
<protein>
    <submittedName>
        <fullName evidence="1">Uncharacterized protein</fullName>
    </submittedName>
</protein>
<evidence type="ECO:0000313" key="1">
    <source>
        <dbReference type="EMBL" id="KAK8565007.1"/>
    </source>
</evidence>
<evidence type="ECO:0000313" key="2">
    <source>
        <dbReference type="Proteomes" id="UP001472677"/>
    </source>
</evidence>
<keyword evidence="2" id="KW-1185">Reference proteome</keyword>
<comment type="caution">
    <text evidence="1">The sequence shown here is derived from an EMBL/GenBank/DDBJ whole genome shotgun (WGS) entry which is preliminary data.</text>
</comment>
<dbReference type="EMBL" id="JBBPBM010000010">
    <property type="protein sequence ID" value="KAK8565007.1"/>
    <property type="molecule type" value="Genomic_DNA"/>
</dbReference>
<gene>
    <name evidence="1" type="ORF">V6N12_058583</name>
</gene>
<sequence>MITRTLDTYSATILLGSDKGAKVVSFEGTMSTSPYCDIVGCWGESLDDFREDEENIVPITKDDDVHLLDVDDVKVVMTYASEGNGMDVEDDFWSVTVTRLGLGNNKPIWGYVGPKTEQLVPSYPAYEPLTSMFDVDYIAM</sequence>
<proteinExistence type="predicted"/>
<accession>A0ABR2EV82</accession>
<dbReference type="Proteomes" id="UP001472677">
    <property type="component" value="Unassembled WGS sequence"/>
</dbReference>
<name>A0ABR2EV82_9ROSI</name>